<evidence type="ECO:0000256" key="2">
    <source>
        <dbReference type="ARBA" id="ARBA00022833"/>
    </source>
</evidence>
<evidence type="ECO:0008006" key="5">
    <source>
        <dbReference type="Google" id="ProtNLM"/>
    </source>
</evidence>
<sequence>FIISASPATLDWAAYLNILKPKGILCIVGAVLEPMAIPAFGLIMGQKSVCGSPIGSRGAIREMLDFAAHHGIEAKTEVTSMKKANEAVDRVRKGAARYRMVLKN</sequence>
<keyword evidence="2" id="KW-0862">Zinc</keyword>
<proteinExistence type="predicted"/>
<evidence type="ECO:0000313" key="4">
    <source>
        <dbReference type="EMBL" id="GAG14564.1"/>
    </source>
</evidence>
<dbReference type="Gene3D" id="3.40.50.720">
    <property type="entry name" value="NAD(P)-binding Rossmann-like Domain"/>
    <property type="match status" value="1"/>
</dbReference>
<dbReference type="EMBL" id="BARS01037624">
    <property type="protein sequence ID" value="GAG14564.1"/>
    <property type="molecule type" value="Genomic_DNA"/>
</dbReference>
<dbReference type="GO" id="GO:0016616">
    <property type="term" value="F:oxidoreductase activity, acting on the CH-OH group of donors, NAD or NADP as acceptor"/>
    <property type="evidence" value="ECO:0007669"/>
    <property type="project" value="InterPro"/>
</dbReference>
<dbReference type="PANTHER" id="PTHR42683">
    <property type="entry name" value="ALDEHYDE REDUCTASE"/>
    <property type="match status" value="1"/>
</dbReference>
<protein>
    <recommendedName>
        <fullName evidence="5">Alcohol dehydrogenase-like C-terminal domain-containing protein</fullName>
    </recommendedName>
</protein>
<evidence type="ECO:0000256" key="1">
    <source>
        <dbReference type="ARBA" id="ARBA00022723"/>
    </source>
</evidence>
<keyword evidence="1" id="KW-0479">Metal-binding</keyword>
<dbReference type="GO" id="GO:0046872">
    <property type="term" value="F:metal ion binding"/>
    <property type="evidence" value="ECO:0007669"/>
    <property type="project" value="UniProtKB-KW"/>
</dbReference>
<organism evidence="4">
    <name type="scientific">marine sediment metagenome</name>
    <dbReference type="NCBI Taxonomy" id="412755"/>
    <lineage>
        <taxon>unclassified sequences</taxon>
        <taxon>metagenomes</taxon>
        <taxon>ecological metagenomes</taxon>
    </lineage>
</organism>
<comment type="caution">
    <text evidence="4">The sequence shown here is derived from an EMBL/GenBank/DDBJ whole genome shotgun (WGS) entry which is preliminary data.</text>
</comment>
<keyword evidence="3" id="KW-0560">Oxidoreductase</keyword>
<dbReference type="Gene3D" id="3.90.180.10">
    <property type="entry name" value="Medium-chain alcohol dehydrogenases, catalytic domain"/>
    <property type="match status" value="1"/>
</dbReference>
<dbReference type="InterPro" id="IPR036291">
    <property type="entry name" value="NAD(P)-bd_dom_sf"/>
</dbReference>
<reference evidence="4" key="1">
    <citation type="journal article" date="2014" name="Front. Microbiol.">
        <title>High frequency of phylogenetically diverse reductive dehalogenase-homologous genes in deep subseafloor sedimentary metagenomes.</title>
        <authorList>
            <person name="Kawai M."/>
            <person name="Futagami T."/>
            <person name="Toyoda A."/>
            <person name="Takaki Y."/>
            <person name="Nishi S."/>
            <person name="Hori S."/>
            <person name="Arai W."/>
            <person name="Tsubouchi T."/>
            <person name="Morono Y."/>
            <person name="Uchiyama I."/>
            <person name="Ito T."/>
            <person name="Fujiyama A."/>
            <person name="Inagaki F."/>
            <person name="Takami H."/>
        </authorList>
    </citation>
    <scope>NUCLEOTIDE SEQUENCE</scope>
    <source>
        <strain evidence="4">Expedition CK06-06</strain>
    </source>
</reference>
<dbReference type="SUPFAM" id="SSF51735">
    <property type="entry name" value="NAD(P)-binding Rossmann-fold domains"/>
    <property type="match status" value="1"/>
</dbReference>
<dbReference type="AlphaFoldDB" id="X0V8T1"/>
<name>X0V8T1_9ZZZZ</name>
<dbReference type="InterPro" id="IPR047109">
    <property type="entry name" value="CAD-like"/>
</dbReference>
<feature type="non-terminal residue" evidence="4">
    <location>
        <position position="1"/>
    </location>
</feature>
<accession>X0V8T1</accession>
<evidence type="ECO:0000256" key="3">
    <source>
        <dbReference type="ARBA" id="ARBA00023002"/>
    </source>
</evidence>
<gene>
    <name evidence="4" type="ORF">S01H1_57674</name>
</gene>